<dbReference type="InterPro" id="IPR000182">
    <property type="entry name" value="GNAT_dom"/>
</dbReference>
<sequence>MRVTSARLEMTPLTQQDWPLFQLLHQTPEVIAQCFDAPTEAELQQKFQSRLQPWHKDASHWLCLVMRQLDTGKAIGVTGMAMAEGRAEVGYLLLPEFHGQGFGTESLQALIQWAANTQEIARFKAVVTEGNIASERVLQKAGFKLVAKEPDAHSIGGNHYADHIYHFDA</sequence>
<dbReference type="PANTHER" id="PTHR43792:SF1">
    <property type="entry name" value="N-ACETYLTRANSFERASE DOMAIN-CONTAINING PROTEIN"/>
    <property type="match status" value="1"/>
</dbReference>
<proteinExistence type="predicted"/>
<protein>
    <submittedName>
        <fullName evidence="2">GNAT family N-acetyltransferase</fullName>
    </submittedName>
</protein>
<dbReference type="Proteomes" id="UP001375382">
    <property type="component" value="Unassembled WGS sequence"/>
</dbReference>
<name>A0ABU8C140_9GAMM</name>
<evidence type="ECO:0000259" key="1">
    <source>
        <dbReference type="PROSITE" id="PS51186"/>
    </source>
</evidence>
<evidence type="ECO:0000313" key="2">
    <source>
        <dbReference type="EMBL" id="MEH8015658.1"/>
    </source>
</evidence>
<dbReference type="InterPro" id="IPR016181">
    <property type="entry name" value="Acyl_CoA_acyltransferase"/>
</dbReference>
<dbReference type="PROSITE" id="PS51186">
    <property type="entry name" value="GNAT"/>
    <property type="match status" value="1"/>
</dbReference>
<organism evidence="2 3">
    <name type="scientific">Rheinheimera muenzenbergensis</name>
    <dbReference type="NCBI Taxonomy" id="1193628"/>
    <lineage>
        <taxon>Bacteria</taxon>
        <taxon>Pseudomonadati</taxon>
        <taxon>Pseudomonadota</taxon>
        <taxon>Gammaproteobacteria</taxon>
        <taxon>Chromatiales</taxon>
        <taxon>Chromatiaceae</taxon>
        <taxon>Rheinheimera</taxon>
    </lineage>
</organism>
<dbReference type="Gene3D" id="3.40.630.30">
    <property type="match status" value="1"/>
</dbReference>
<keyword evidence="3" id="KW-1185">Reference proteome</keyword>
<feature type="domain" description="N-acetyltransferase" evidence="1">
    <location>
        <begin position="8"/>
        <end position="162"/>
    </location>
</feature>
<evidence type="ECO:0000313" key="3">
    <source>
        <dbReference type="Proteomes" id="UP001375382"/>
    </source>
</evidence>
<dbReference type="PANTHER" id="PTHR43792">
    <property type="entry name" value="GNAT FAMILY, PUTATIVE (AFU_ORTHOLOGUE AFUA_3G00765)-RELATED-RELATED"/>
    <property type="match status" value="1"/>
</dbReference>
<dbReference type="SUPFAM" id="SSF55729">
    <property type="entry name" value="Acyl-CoA N-acyltransferases (Nat)"/>
    <property type="match status" value="1"/>
</dbReference>
<dbReference type="InterPro" id="IPR051531">
    <property type="entry name" value="N-acetyltransferase"/>
</dbReference>
<accession>A0ABU8C140</accession>
<comment type="caution">
    <text evidence="2">The sequence shown here is derived from an EMBL/GenBank/DDBJ whole genome shotgun (WGS) entry which is preliminary data.</text>
</comment>
<dbReference type="RefSeq" id="WP_335734081.1">
    <property type="nucleotide sequence ID" value="NZ_JALAAR010000001.1"/>
</dbReference>
<dbReference type="CDD" id="cd04301">
    <property type="entry name" value="NAT_SF"/>
    <property type="match status" value="1"/>
</dbReference>
<reference evidence="2 3" key="1">
    <citation type="journal article" date="2023" name="Ecotoxicol. Environ. Saf.">
        <title>Mercury remediation potential of mercury-resistant strain Rheinheimera metallidurans sp. nov. isolated from a municipal waste dumping site.</title>
        <authorList>
            <person name="Yadav V."/>
            <person name="Manjhi A."/>
            <person name="Vadakedath N."/>
        </authorList>
    </citation>
    <scope>NUCLEOTIDE SEQUENCE [LARGE SCALE GENOMIC DNA]</scope>
    <source>
        <strain evidence="2 3">E-49</strain>
    </source>
</reference>
<dbReference type="Pfam" id="PF13302">
    <property type="entry name" value="Acetyltransf_3"/>
    <property type="match status" value="1"/>
</dbReference>
<gene>
    <name evidence="2" type="ORF">MN202_00300</name>
</gene>
<dbReference type="EMBL" id="JALAAR010000001">
    <property type="protein sequence ID" value="MEH8015658.1"/>
    <property type="molecule type" value="Genomic_DNA"/>
</dbReference>